<evidence type="ECO:0000256" key="2">
    <source>
        <dbReference type="PROSITE-ProRule" id="PRU00235"/>
    </source>
</evidence>
<dbReference type="PANTHER" id="PTHR22870">
    <property type="entry name" value="REGULATOR OF CHROMOSOME CONDENSATION"/>
    <property type="match status" value="1"/>
</dbReference>
<evidence type="ECO:0000256" key="1">
    <source>
        <dbReference type="ARBA" id="ARBA00022737"/>
    </source>
</evidence>
<keyword evidence="4" id="KW-1185">Reference proteome</keyword>
<feature type="repeat" description="RCC1" evidence="2">
    <location>
        <begin position="81"/>
        <end position="139"/>
    </location>
</feature>
<gene>
    <name evidence="3" type="ORF">TeGR_g14766</name>
</gene>
<dbReference type="Proteomes" id="UP001165060">
    <property type="component" value="Unassembled WGS sequence"/>
</dbReference>
<dbReference type="InterPro" id="IPR051210">
    <property type="entry name" value="Ub_ligase/GEF_domain"/>
</dbReference>
<dbReference type="EMBL" id="BRYB01004372">
    <property type="protein sequence ID" value="GMI29960.1"/>
    <property type="molecule type" value="Genomic_DNA"/>
</dbReference>
<dbReference type="PROSITE" id="PS50012">
    <property type="entry name" value="RCC1_3"/>
    <property type="match status" value="5"/>
</dbReference>
<feature type="repeat" description="RCC1" evidence="2">
    <location>
        <begin position="177"/>
        <end position="238"/>
    </location>
</feature>
<protein>
    <submittedName>
        <fullName evidence="3">Uncharacterized protein</fullName>
    </submittedName>
</protein>
<keyword evidence="1" id="KW-0677">Repeat</keyword>
<dbReference type="Gene3D" id="2.130.10.30">
    <property type="entry name" value="Regulator of chromosome condensation 1/beta-lactamase-inhibitor protein II"/>
    <property type="match status" value="2"/>
</dbReference>
<dbReference type="PANTHER" id="PTHR22870:SF466">
    <property type="entry name" value="ANKYRIN REPEAT-CONTAINING PROTEIN"/>
    <property type="match status" value="1"/>
</dbReference>
<organism evidence="3 4">
    <name type="scientific">Tetraparma gracilis</name>
    <dbReference type="NCBI Taxonomy" id="2962635"/>
    <lineage>
        <taxon>Eukaryota</taxon>
        <taxon>Sar</taxon>
        <taxon>Stramenopiles</taxon>
        <taxon>Ochrophyta</taxon>
        <taxon>Bolidophyceae</taxon>
        <taxon>Parmales</taxon>
        <taxon>Triparmaceae</taxon>
        <taxon>Tetraparma</taxon>
    </lineage>
</organism>
<evidence type="ECO:0000313" key="3">
    <source>
        <dbReference type="EMBL" id="GMI29960.1"/>
    </source>
</evidence>
<comment type="caution">
    <text evidence="3">The sequence shown here is derived from an EMBL/GenBank/DDBJ whole genome shotgun (WGS) entry which is preliminary data.</text>
</comment>
<dbReference type="Pfam" id="PF00415">
    <property type="entry name" value="RCC1"/>
    <property type="match status" value="7"/>
</dbReference>
<dbReference type="InterPro" id="IPR009091">
    <property type="entry name" value="RCC1/BLIP-II"/>
</dbReference>
<accession>A0ABQ6MP21</accession>
<evidence type="ECO:0000313" key="4">
    <source>
        <dbReference type="Proteomes" id="UP001165060"/>
    </source>
</evidence>
<proteinExistence type="predicted"/>
<dbReference type="SUPFAM" id="SSF50985">
    <property type="entry name" value="RCC1/BLIP-II"/>
    <property type="match status" value="2"/>
</dbReference>
<name>A0ABQ6MP21_9STRA</name>
<reference evidence="3 4" key="1">
    <citation type="journal article" date="2023" name="Commun. Biol.">
        <title>Genome analysis of Parmales, the sister group of diatoms, reveals the evolutionary specialization of diatoms from phago-mixotrophs to photoautotrophs.</title>
        <authorList>
            <person name="Ban H."/>
            <person name="Sato S."/>
            <person name="Yoshikawa S."/>
            <person name="Yamada K."/>
            <person name="Nakamura Y."/>
            <person name="Ichinomiya M."/>
            <person name="Sato N."/>
            <person name="Blanc-Mathieu R."/>
            <person name="Endo H."/>
            <person name="Kuwata A."/>
            <person name="Ogata H."/>
        </authorList>
    </citation>
    <scope>NUCLEOTIDE SEQUENCE [LARGE SCALE GENOMIC DNA]</scope>
</reference>
<sequence length="373" mass="40444">MEEERLRGIAYTEDLEAEFVLNADLEERGSVYAVGSNNFGQLGLGDLISRPFFTVLPQTRGMGVRHVAAGTSISFAVTEDHDVYVWGGAGTGPMGLNHSMSDETEFQRFVHPQLVEDLIGEECVQVAVGSSHSSAVSKGGDCYVWGYGKCGALGLGNFKNQLIPAVVTGFGDTDQIKTVFTWGHVADGRLGLGARERVGVPEDERFFFPGPSLLTSLRDEFVTQIACGAQHVLAVTLTTTFSWGSGGGGRLGHGDNKDRWRPDPITALNNWHVMDISAGVWHSAFIVLVPPLKDAGWVYTWGSGFHGQLGQEDGTVSMTPNLVKDFCAHQLSCKSIQCGSHHNAVITQQGELYTWGSNKNYCLGHQIDENHVE</sequence>
<dbReference type="InterPro" id="IPR000408">
    <property type="entry name" value="Reg_chr_condens"/>
</dbReference>
<feature type="repeat" description="RCC1" evidence="2">
    <location>
        <begin position="238"/>
        <end position="289"/>
    </location>
</feature>
<feature type="repeat" description="RCC1" evidence="2">
    <location>
        <begin position="296"/>
        <end position="349"/>
    </location>
</feature>
<dbReference type="PRINTS" id="PR00633">
    <property type="entry name" value="RCCNDNSATION"/>
</dbReference>
<feature type="repeat" description="RCC1" evidence="2">
    <location>
        <begin position="29"/>
        <end position="80"/>
    </location>
</feature>